<protein>
    <recommendedName>
        <fullName evidence="2">AAA+ ATPase domain-containing protein</fullName>
    </recommendedName>
</protein>
<evidence type="ECO:0000313" key="3">
    <source>
        <dbReference type="EMBL" id="AOY78415.1"/>
    </source>
</evidence>
<accession>A0ABM6EZC5</accession>
<gene>
    <name evidence="3" type="ORF">BJL90_16005</name>
</gene>
<dbReference type="InterPro" id="IPR002611">
    <property type="entry name" value="IstB_ATP-bd"/>
</dbReference>
<evidence type="ECO:0000256" key="1">
    <source>
        <dbReference type="SAM" id="Coils"/>
    </source>
</evidence>
<sequence>MFTSKEIQERGYKYSKDPEPPKRCKYCGKDLYQKGVVMPMMDRVVAWISHERCTCKKATDYWERYDNKQQEIAERERLEEESRKKRERIEKLLGNSGIKKRFKNRTFENFEIDQGNKDAYKNSKLYAENFQRFKETGEGIYFSGGFGTGKTHLAVSIALDLINKGTPVICMTAIDLLAQIRKTYDKDRNVSEYQILQVYKEVDLLVIDDLGKEYCSDWAATMLYDIINDRYESCLPTIVTTNYDDENLVDRLARKSNYETAGAIVSRLHEMTMGITMNGEDRRKRI</sequence>
<proteinExistence type="predicted"/>
<feature type="domain" description="AAA+ ATPase" evidence="2">
    <location>
        <begin position="136"/>
        <end position="262"/>
    </location>
</feature>
<evidence type="ECO:0000313" key="4">
    <source>
        <dbReference type="Proteomes" id="UP000177894"/>
    </source>
</evidence>
<dbReference type="InterPro" id="IPR003593">
    <property type="entry name" value="AAA+_ATPase"/>
</dbReference>
<dbReference type="InterPro" id="IPR027417">
    <property type="entry name" value="P-loop_NTPase"/>
</dbReference>
<name>A0ABM6EZC5_9CLOT</name>
<dbReference type="PANTHER" id="PTHR30050">
    <property type="entry name" value="CHROMOSOMAL REPLICATION INITIATOR PROTEIN DNAA"/>
    <property type="match status" value="1"/>
</dbReference>
<evidence type="ECO:0000259" key="2">
    <source>
        <dbReference type="SMART" id="SM00382"/>
    </source>
</evidence>
<reference evidence="3 4" key="1">
    <citation type="submission" date="2016-10" db="EMBL/GenBank/DDBJ databases">
        <title>Complete Genome Sequence of Acetogen Clostridium formicoaceticum ATCC 27076.</title>
        <authorList>
            <person name="Bao T."/>
            <person name="Cheng C."/>
            <person name="Zhao J."/>
            <person name="Yang S.-T."/>
            <person name="Wang J."/>
            <person name="Wang M."/>
        </authorList>
    </citation>
    <scope>NUCLEOTIDE SEQUENCE [LARGE SCALE GENOMIC DNA]</scope>
    <source>
        <strain evidence="3 4">ATCC 27076</strain>
    </source>
</reference>
<dbReference type="Proteomes" id="UP000177894">
    <property type="component" value="Chromosome"/>
</dbReference>
<dbReference type="NCBIfam" id="NF005992">
    <property type="entry name" value="PRK08116.1"/>
    <property type="match status" value="1"/>
</dbReference>
<dbReference type="SUPFAM" id="SSF52540">
    <property type="entry name" value="P-loop containing nucleoside triphosphate hydrolases"/>
    <property type="match status" value="1"/>
</dbReference>
<dbReference type="PANTHER" id="PTHR30050:SF4">
    <property type="entry name" value="ATP-BINDING PROTEIN RV3427C IN INSERTION SEQUENCE-RELATED"/>
    <property type="match status" value="1"/>
</dbReference>
<dbReference type="Gene3D" id="3.40.50.300">
    <property type="entry name" value="P-loop containing nucleotide triphosphate hydrolases"/>
    <property type="match status" value="1"/>
</dbReference>
<dbReference type="EMBL" id="CP017603">
    <property type="protein sequence ID" value="AOY78415.1"/>
    <property type="molecule type" value="Genomic_DNA"/>
</dbReference>
<keyword evidence="4" id="KW-1185">Reference proteome</keyword>
<organism evidence="3 4">
    <name type="scientific">Clostridium formicaceticum</name>
    <dbReference type="NCBI Taxonomy" id="1497"/>
    <lineage>
        <taxon>Bacteria</taxon>
        <taxon>Bacillati</taxon>
        <taxon>Bacillota</taxon>
        <taxon>Clostridia</taxon>
        <taxon>Eubacteriales</taxon>
        <taxon>Clostridiaceae</taxon>
        <taxon>Clostridium</taxon>
    </lineage>
</organism>
<dbReference type="Pfam" id="PF01695">
    <property type="entry name" value="IstB_IS21"/>
    <property type="match status" value="1"/>
</dbReference>
<dbReference type="CDD" id="cd00009">
    <property type="entry name" value="AAA"/>
    <property type="match status" value="1"/>
</dbReference>
<dbReference type="SMART" id="SM00382">
    <property type="entry name" value="AAA"/>
    <property type="match status" value="1"/>
</dbReference>
<keyword evidence="1" id="KW-0175">Coiled coil</keyword>
<feature type="coiled-coil region" evidence="1">
    <location>
        <begin position="65"/>
        <end position="95"/>
    </location>
</feature>